<comment type="similarity">
    <text evidence="1">Belongs to the CFAP97 family.</text>
</comment>
<reference evidence="3 4" key="1">
    <citation type="submission" date="2016-11" db="EMBL/GenBank/DDBJ databases">
        <title>The macronuclear genome of Stentor coeruleus: a giant cell with tiny introns.</title>
        <authorList>
            <person name="Slabodnick M."/>
            <person name="Ruby J.G."/>
            <person name="Reiff S.B."/>
            <person name="Swart E.C."/>
            <person name="Gosai S."/>
            <person name="Prabakaran S."/>
            <person name="Witkowska E."/>
            <person name="Larue G.E."/>
            <person name="Fisher S."/>
            <person name="Freeman R.M."/>
            <person name="Gunawardena J."/>
            <person name="Chu W."/>
            <person name="Stover N.A."/>
            <person name="Gregory B.D."/>
            <person name="Nowacki M."/>
            <person name="Derisi J."/>
            <person name="Roy S.W."/>
            <person name="Marshall W.F."/>
            <person name="Sood P."/>
        </authorList>
    </citation>
    <scope>NUCLEOTIDE SEQUENCE [LARGE SCALE GENOMIC DNA]</scope>
    <source>
        <strain evidence="3">WM001</strain>
    </source>
</reference>
<evidence type="ECO:0000256" key="2">
    <source>
        <dbReference type="SAM" id="MobiDB-lite"/>
    </source>
</evidence>
<dbReference type="AlphaFoldDB" id="A0A1R2CCT6"/>
<sequence>MIQQFGESLENRWYHEHSIKIHKKHLDDIKKRSKSTIRSPIYKHISVNLRKLSQEVDKQKEIDRENFILFMKLSQIKERKTNQSENYGPKSLNFSQRKKEAEKIMTENYDYVKRFIEKPSYLSAKRHENEFKIQQGYKKTISKASLHKRLVKLASVEGRYGHIPPLESYSLENIHKHRSEDPSKLEDIQVKDSETSLSPKVSEKEVMSENNPEVYSEKNQEKKQNFVVNGEVRMNHAKATDHSEVSSNIIDEKAYSIGKSESSPLKVLNSFEKPVLVPEKPAGQPKNPQSKHRILKTSEKNDPKPQEESKIEGQPKKETDNVESSISVEINTIEKNPLIENLNVSSLEKPKETIEENINIEVKVKVEKIIKEEITPEEDSSAKPVVIEKDIEEINEEIEGGF</sequence>
<feature type="region of interest" description="Disordered" evidence="2">
    <location>
        <begin position="177"/>
        <end position="222"/>
    </location>
</feature>
<dbReference type="EMBL" id="MPUH01000194">
    <property type="protein sequence ID" value="OMJ86821.1"/>
    <property type="molecule type" value="Genomic_DNA"/>
</dbReference>
<comment type="caution">
    <text evidence="3">The sequence shown here is derived from an EMBL/GenBank/DDBJ whole genome shotgun (WGS) entry which is preliminary data.</text>
</comment>
<proteinExistence type="inferred from homology"/>
<dbReference type="PANTHER" id="PTHR23035">
    <property type="entry name" value="CILIA- AND FLAGELLA-ASSOCIATED PROTEIN 97-RELATED"/>
    <property type="match status" value="1"/>
</dbReference>
<organism evidence="3 4">
    <name type="scientific">Stentor coeruleus</name>
    <dbReference type="NCBI Taxonomy" id="5963"/>
    <lineage>
        <taxon>Eukaryota</taxon>
        <taxon>Sar</taxon>
        <taxon>Alveolata</taxon>
        <taxon>Ciliophora</taxon>
        <taxon>Postciliodesmatophora</taxon>
        <taxon>Heterotrichea</taxon>
        <taxon>Heterotrichida</taxon>
        <taxon>Stentoridae</taxon>
        <taxon>Stentor</taxon>
    </lineage>
</organism>
<protein>
    <submittedName>
        <fullName evidence="3">Uncharacterized protein</fullName>
    </submittedName>
</protein>
<feature type="region of interest" description="Disordered" evidence="2">
    <location>
        <begin position="277"/>
        <end position="324"/>
    </location>
</feature>
<dbReference type="InterPro" id="IPR038791">
    <property type="entry name" value="Cfap97/Hemingway"/>
</dbReference>
<gene>
    <name evidence="3" type="ORF">SteCoe_11594</name>
</gene>
<dbReference type="PANTHER" id="PTHR23035:SF2">
    <property type="entry name" value="KIAA1430 HOMOLOGUE"/>
    <property type="match status" value="1"/>
</dbReference>
<feature type="compositionally biased region" description="Basic and acidic residues" evidence="2">
    <location>
        <begin position="296"/>
        <end position="320"/>
    </location>
</feature>
<name>A0A1R2CCT6_9CILI</name>
<dbReference type="Pfam" id="PF13879">
    <property type="entry name" value="Hmw_CFAP97"/>
    <property type="match status" value="1"/>
</dbReference>
<dbReference type="OrthoDB" id="326347at2759"/>
<dbReference type="Proteomes" id="UP000187209">
    <property type="component" value="Unassembled WGS sequence"/>
</dbReference>
<feature type="compositionally biased region" description="Basic and acidic residues" evidence="2">
    <location>
        <begin position="178"/>
        <end position="194"/>
    </location>
</feature>
<keyword evidence="4" id="KW-1185">Reference proteome</keyword>
<dbReference type="InterPro" id="IPR029488">
    <property type="entry name" value="Hmw/CFAP97"/>
</dbReference>
<accession>A0A1R2CCT6</accession>
<evidence type="ECO:0000313" key="4">
    <source>
        <dbReference type="Proteomes" id="UP000187209"/>
    </source>
</evidence>
<evidence type="ECO:0000313" key="3">
    <source>
        <dbReference type="EMBL" id="OMJ86821.1"/>
    </source>
</evidence>
<evidence type="ECO:0000256" key="1">
    <source>
        <dbReference type="ARBA" id="ARBA00008315"/>
    </source>
</evidence>